<evidence type="ECO:0000313" key="2">
    <source>
        <dbReference type="EMBL" id="GGN57396.1"/>
    </source>
</evidence>
<evidence type="ECO:0000313" key="3">
    <source>
        <dbReference type="Proteomes" id="UP000600080"/>
    </source>
</evidence>
<sequence>MDTAKKKAPSNLASLLRTASYLLSSLLTVSTVPQVRAGRWRKSDVALRGPGRACADRQGVGTAPEHGPDQVRAGGTESAANARRRQAH</sequence>
<organism evidence="2 3">
    <name type="scientific">Streptomyces kronopolitis</name>
    <dbReference type="NCBI Taxonomy" id="1612435"/>
    <lineage>
        <taxon>Bacteria</taxon>
        <taxon>Bacillati</taxon>
        <taxon>Actinomycetota</taxon>
        <taxon>Actinomycetes</taxon>
        <taxon>Kitasatosporales</taxon>
        <taxon>Streptomycetaceae</taxon>
        <taxon>Streptomyces</taxon>
    </lineage>
</organism>
<evidence type="ECO:0000256" key="1">
    <source>
        <dbReference type="SAM" id="MobiDB-lite"/>
    </source>
</evidence>
<proteinExistence type="predicted"/>
<name>A0ABQ2JU65_9ACTN</name>
<reference evidence="3" key="1">
    <citation type="journal article" date="2019" name="Int. J. Syst. Evol. Microbiol.">
        <title>The Global Catalogue of Microorganisms (GCM) 10K type strain sequencing project: providing services to taxonomists for standard genome sequencing and annotation.</title>
        <authorList>
            <consortium name="The Broad Institute Genomics Platform"/>
            <consortium name="The Broad Institute Genome Sequencing Center for Infectious Disease"/>
            <person name="Wu L."/>
            <person name="Ma J."/>
        </authorList>
    </citation>
    <scope>NUCLEOTIDE SEQUENCE [LARGE SCALE GENOMIC DNA]</scope>
    <source>
        <strain evidence="3">CGMCC 4.7323</strain>
    </source>
</reference>
<comment type="caution">
    <text evidence="2">The sequence shown here is derived from an EMBL/GenBank/DDBJ whole genome shotgun (WGS) entry which is preliminary data.</text>
</comment>
<gene>
    <name evidence="2" type="ORF">GCM10012285_52730</name>
</gene>
<keyword evidence="3" id="KW-1185">Reference proteome</keyword>
<dbReference type="EMBL" id="BMND01000028">
    <property type="protein sequence ID" value="GGN57396.1"/>
    <property type="molecule type" value="Genomic_DNA"/>
</dbReference>
<dbReference type="Proteomes" id="UP000600080">
    <property type="component" value="Unassembled WGS sequence"/>
</dbReference>
<evidence type="ECO:0008006" key="4">
    <source>
        <dbReference type="Google" id="ProtNLM"/>
    </source>
</evidence>
<accession>A0ABQ2JU65</accession>
<feature type="region of interest" description="Disordered" evidence="1">
    <location>
        <begin position="48"/>
        <end position="88"/>
    </location>
</feature>
<protein>
    <recommendedName>
        <fullName evidence="4">Secreted protein</fullName>
    </recommendedName>
</protein>